<evidence type="ECO:0000313" key="2">
    <source>
        <dbReference type="Proteomes" id="UP000789860"/>
    </source>
</evidence>
<dbReference type="EMBL" id="CAJVPM010003776">
    <property type="protein sequence ID" value="CAG8505667.1"/>
    <property type="molecule type" value="Genomic_DNA"/>
</dbReference>
<gene>
    <name evidence="1" type="ORF">SCALOS_LOCUS3438</name>
</gene>
<evidence type="ECO:0000313" key="1">
    <source>
        <dbReference type="EMBL" id="CAG8505667.1"/>
    </source>
</evidence>
<reference evidence="1" key="1">
    <citation type="submission" date="2021-06" db="EMBL/GenBank/DDBJ databases">
        <authorList>
            <person name="Kallberg Y."/>
            <person name="Tangrot J."/>
            <person name="Rosling A."/>
        </authorList>
    </citation>
    <scope>NUCLEOTIDE SEQUENCE</scope>
    <source>
        <strain evidence="1">AU212A</strain>
    </source>
</reference>
<proteinExistence type="predicted"/>
<keyword evidence="2" id="KW-1185">Reference proteome</keyword>
<organism evidence="1 2">
    <name type="scientific">Scutellospora calospora</name>
    <dbReference type="NCBI Taxonomy" id="85575"/>
    <lineage>
        <taxon>Eukaryota</taxon>
        <taxon>Fungi</taxon>
        <taxon>Fungi incertae sedis</taxon>
        <taxon>Mucoromycota</taxon>
        <taxon>Glomeromycotina</taxon>
        <taxon>Glomeromycetes</taxon>
        <taxon>Diversisporales</taxon>
        <taxon>Gigasporaceae</taxon>
        <taxon>Scutellospora</taxon>
    </lineage>
</organism>
<accession>A0ACA9L2C6</accession>
<dbReference type="Proteomes" id="UP000789860">
    <property type="component" value="Unassembled WGS sequence"/>
</dbReference>
<sequence length="256" mass="30566">MKDHQETSNEENKVVSAHDKSSKSQESILTYQQSSLQLQLQTLIHKTILPSQCKHNFYNIIHAQLRQITIYHISICFNKMKYEVIIPYEEISKIEPLNFGKLVLKFRHRFERKKKQIAIFQKFQQSPEVMIKQFGPKDGNCTQVTKQLNNIITTPSELTLTEVYVTCIFATEKRAIFYPVKGTFYHFRLYILKRFNNKRWNKTWFRNRRGCWGKLKDEDDWNLAKSESQCGKMERDLLYAFVAIQNIMFFFATFTY</sequence>
<protein>
    <submittedName>
        <fullName evidence="1">7397_t:CDS:1</fullName>
    </submittedName>
</protein>
<name>A0ACA9L2C6_9GLOM</name>
<comment type="caution">
    <text evidence="1">The sequence shown here is derived from an EMBL/GenBank/DDBJ whole genome shotgun (WGS) entry which is preliminary data.</text>
</comment>